<dbReference type="Gene3D" id="1.20.1440.20">
    <property type="entry name" value="LemA-like domain"/>
    <property type="match status" value="1"/>
</dbReference>
<dbReference type="InterPro" id="IPR007156">
    <property type="entry name" value="MamQ_LemA"/>
</dbReference>
<feature type="transmembrane region" description="Helical" evidence="6">
    <location>
        <begin position="6"/>
        <end position="26"/>
    </location>
</feature>
<evidence type="ECO:0000256" key="2">
    <source>
        <dbReference type="ARBA" id="ARBA00008854"/>
    </source>
</evidence>
<dbReference type="Proteomes" id="UP001596364">
    <property type="component" value="Unassembled WGS sequence"/>
</dbReference>
<comment type="caution">
    <text evidence="7">The sequence shown here is derived from an EMBL/GenBank/DDBJ whole genome shotgun (WGS) entry which is preliminary data.</text>
</comment>
<evidence type="ECO:0000256" key="3">
    <source>
        <dbReference type="ARBA" id="ARBA00022692"/>
    </source>
</evidence>
<keyword evidence="3 6" id="KW-0812">Transmembrane</keyword>
<evidence type="ECO:0000313" key="7">
    <source>
        <dbReference type="EMBL" id="MFC6441673.1"/>
    </source>
</evidence>
<evidence type="ECO:0000256" key="5">
    <source>
        <dbReference type="ARBA" id="ARBA00023136"/>
    </source>
</evidence>
<dbReference type="EMBL" id="JBHSUS010000001">
    <property type="protein sequence ID" value="MFC6441673.1"/>
    <property type="molecule type" value="Genomic_DNA"/>
</dbReference>
<sequence>MSTSILVILAIVVLLFVVIISIYNGIISRENAVKRAWADVITQERQKNKTLPHIEQIASQHQEFEQQVQSNIAALRSAMGKLDSTTPDTAALAAVEQQSKQLIQGMHIAVEAYPDLKTSSLFNNLMREISEQQDNVGAAIRLFNQNVEDFNNGISVFPNVLVNAWFLRKQAVDTFRDNDAEAGFDYRPNI</sequence>
<name>A0ABW1XNK2_9ALTE</name>
<keyword evidence="4 6" id="KW-1133">Transmembrane helix</keyword>
<evidence type="ECO:0000256" key="1">
    <source>
        <dbReference type="ARBA" id="ARBA00004167"/>
    </source>
</evidence>
<proteinExistence type="inferred from homology"/>
<comment type="similarity">
    <text evidence="2">Belongs to the LemA family.</text>
</comment>
<organism evidence="7 8">
    <name type="scientific">Pseudobowmanella zhangzhouensis</name>
    <dbReference type="NCBI Taxonomy" id="1537679"/>
    <lineage>
        <taxon>Bacteria</taxon>
        <taxon>Pseudomonadati</taxon>
        <taxon>Pseudomonadota</taxon>
        <taxon>Gammaproteobacteria</taxon>
        <taxon>Alteromonadales</taxon>
        <taxon>Alteromonadaceae</taxon>
    </lineage>
</organism>
<dbReference type="RefSeq" id="WP_131257571.1">
    <property type="nucleotide sequence ID" value="NZ_JBHSUS010000001.1"/>
</dbReference>
<keyword evidence="5 6" id="KW-0472">Membrane</keyword>
<dbReference type="PANTHER" id="PTHR34478:SF1">
    <property type="entry name" value="PROTEIN LEMA"/>
    <property type="match status" value="1"/>
</dbReference>
<dbReference type="InterPro" id="IPR023353">
    <property type="entry name" value="LemA-like_dom_sf"/>
</dbReference>
<accession>A0ABW1XNK2</accession>
<reference evidence="8" key="1">
    <citation type="journal article" date="2019" name="Int. J. Syst. Evol. Microbiol.">
        <title>The Global Catalogue of Microorganisms (GCM) 10K type strain sequencing project: providing services to taxonomists for standard genome sequencing and annotation.</title>
        <authorList>
            <consortium name="The Broad Institute Genomics Platform"/>
            <consortium name="The Broad Institute Genome Sequencing Center for Infectious Disease"/>
            <person name="Wu L."/>
            <person name="Ma J."/>
        </authorList>
    </citation>
    <scope>NUCLEOTIDE SEQUENCE [LARGE SCALE GENOMIC DNA]</scope>
    <source>
        <strain evidence="8">CGMCC 1.16031</strain>
    </source>
</reference>
<evidence type="ECO:0000256" key="4">
    <source>
        <dbReference type="ARBA" id="ARBA00022989"/>
    </source>
</evidence>
<keyword evidence="8" id="KW-1185">Reference proteome</keyword>
<gene>
    <name evidence="7" type="ORF">ACFP85_16080</name>
</gene>
<dbReference type="PANTHER" id="PTHR34478">
    <property type="entry name" value="PROTEIN LEMA"/>
    <property type="match status" value="1"/>
</dbReference>
<comment type="subcellular location">
    <subcellularLocation>
        <location evidence="1">Membrane</location>
        <topology evidence="1">Single-pass membrane protein</topology>
    </subcellularLocation>
</comment>
<evidence type="ECO:0000313" key="8">
    <source>
        <dbReference type="Proteomes" id="UP001596364"/>
    </source>
</evidence>
<dbReference type="SUPFAM" id="SSF140478">
    <property type="entry name" value="LemA-like"/>
    <property type="match status" value="1"/>
</dbReference>
<dbReference type="Pfam" id="PF04011">
    <property type="entry name" value="LemA"/>
    <property type="match status" value="1"/>
</dbReference>
<protein>
    <submittedName>
        <fullName evidence="7">LemA family protein</fullName>
    </submittedName>
</protein>
<evidence type="ECO:0000256" key="6">
    <source>
        <dbReference type="SAM" id="Phobius"/>
    </source>
</evidence>